<dbReference type="AlphaFoldDB" id="A0A1H3M1G5"/>
<feature type="transmembrane region" description="Helical" evidence="1">
    <location>
        <begin position="49"/>
        <end position="68"/>
    </location>
</feature>
<dbReference type="NCBIfam" id="NF042414">
    <property type="entry name" value="CLC_0170_fam"/>
    <property type="match status" value="1"/>
</dbReference>
<keyword evidence="3" id="KW-1185">Reference proteome</keyword>
<keyword evidence="1" id="KW-1133">Transmembrane helix</keyword>
<protein>
    <submittedName>
        <fullName evidence="2">Uncharacterized protein</fullName>
    </submittedName>
</protein>
<accession>A0A1H3M1G5</accession>
<dbReference type="RefSeq" id="WP_091727282.1">
    <property type="nucleotide sequence ID" value="NZ_FNQE01000005.1"/>
</dbReference>
<proteinExistence type="predicted"/>
<keyword evidence="1" id="KW-0812">Transmembrane</keyword>
<evidence type="ECO:0000313" key="2">
    <source>
        <dbReference type="EMBL" id="SDY70542.1"/>
    </source>
</evidence>
<evidence type="ECO:0000256" key="1">
    <source>
        <dbReference type="SAM" id="Phobius"/>
    </source>
</evidence>
<gene>
    <name evidence="2" type="ORF">SAMN05660462_00698</name>
</gene>
<organism evidence="2 3">
    <name type="scientific">Proteiniborus ethanoligenes</name>
    <dbReference type="NCBI Taxonomy" id="415015"/>
    <lineage>
        <taxon>Bacteria</taxon>
        <taxon>Bacillati</taxon>
        <taxon>Bacillota</taxon>
        <taxon>Clostridia</taxon>
        <taxon>Eubacteriales</taxon>
        <taxon>Proteiniborus</taxon>
    </lineage>
</organism>
<dbReference type="STRING" id="415015.SAMN05660462_00698"/>
<name>A0A1H3M1G5_9FIRM</name>
<dbReference type="Proteomes" id="UP000198625">
    <property type="component" value="Unassembled WGS sequence"/>
</dbReference>
<dbReference type="EMBL" id="FNQE01000005">
    <property type="protein sequence ID" value="SDY70542.1"/>
    <property type="molecule type" value="Genomic_DNA"/>
</dbReference>
<evidence type="ECO:0000313" key="3">
    <source>
        <dbReference type="Proteomes" id="UP000198625"/>
    </source>
</evidence>
<feature type="transmembrane region" description="Helical" evidence="1">
    <location>
        <begin position="17"/>
        <end position="37"/>
    </location>
</feature>
<reference evidence="2 3" key="1">
    <citation type="submission" date="2016-10" db="EMBL/GenBank/DDBJ databases">
        <authorList>
            <person name="de Groot N.N."/>
        </authorList>
    </citation>
    <scope>NUCLEOTIDE SEQUENCE [LARGE SCALE GENOMIC DNA]</scope>
    <source>
        <strain evidence="2 3">DSM 21650</strain>
    </source>
</reference>
<dbReference type="InterPro" id="IPR049971">
    <property type="entry name" value="CLC_0170-like"/>
</dbReference>
<keyword evidence="1" id="KW-0472">Membrane</keyword>
<sequence>MVGKSILTYTLRQFEDVFFILFIVFIGLFTILIDGKGLDNQGDKKDARLAKIIGISYIISAPILHIIAKVF</sequence>